<gene>
    <name evidence="2" type="ORF">mRhiFer1_008011</name>
</gene>
<evidence type="ECO:0000313" key="2">
    <source>
        <dbReference type="EMBL" id="KAF6339732.1"/>
    </source>
</evidence>
<sequence length="140" mass="15384">MAEGPHRTTRPAPAAASRVGGEETQDMRKCVRSQGCPEKVGHPSLPDHPHRYPTWLSWRGRQKKRGVGRAEKSPESENKSPSGRKHRAQVPQSPAHLHRRLHTCGWPGEAAKPHLCAWSIGGHLAHGKTPADSFQQPVLG</sequence>
<reference evidence="2 3" key="1">
    <citation type="journal article" date="2020" name="Nature">
        <title>Six reference-quality genomes reveal evolution of bat adaptations.</title>
        <authorList>
            <person name="Jebb D."/>
            <person name="Huang Z."/>
            <person name="Pippel M."/>
            <person name="Hughes G.M."/>
            <person name="Lavrichenko K."/>
            <person name="Devanna P."/>
            <person name="Winkler S."/>
            <person name="Jermiin L.S."/>
            <person name="Skirmuntt E.C."/>
            <person name="Katzourakis A."/>
            <person name="Burkitt-Gray L."/>
            <person name="Ray D.A."/>
            <person name="Sullivan K.A.M."/>
            <person name="Roscito J.G."/>
            <person name="Kirilenko B.M."/>
            <person name="Davalos L.M."/>
            <person name="Corthals A.P."/>
            <person name="Power M.L."/>
            <person name="Jones G."/>
            <person name="Ransome R.D."/>
            <person name="Dechmann D.K.N."/>
            <person name="Locatelli A.G."/>
            <person name="Puechmaille S.J."/>
            <person name="Fedrigo O."/>
            <person name="Jarvis E.D."/>
            <person name="Hiller M."/>
            <person name="Vernes S.C."/>
            <person name="Myers E.W."/>
            <person name="Teeling E.C."/>
        </authorList>
    </citation>
    <scope>NUCLEOTIDE SEQUENCE [LARGE SCALE GENOMIC DNA]</scope>
    <source>
        <strain evidence="2">MRhiFer1</strain>
        <tissue evidence="2">Lung</tissue>
    </source>
</reference>
<comment type="caution">
    <text evidence="2">The sequence shown here is derived from an EMBL/GenBank/DDBJ whole genome shotgun (WGS) entry which is preliminary data.</text>
</comment>
<protein>
    <submittedName>
        <fullName evidence="2">Uncharacterized protein</fullName>
    </submittedName>
</protein>
<organism evidence="2 3">
    <name type="scientific">Rhinolophus ferrumequinum</name>
    <name type="common">Greater horseshoe bat</name>
    <dbReference type="NCBI Taxonomy" id="59479"/>
    <lineage>
        <taxon>Eukaryota</taxon>
        <taxon>Metazoa</taxon>
        <taxon>Chordata</taxon>
        <taxon>Craniata</taxon>
        <taxon>Vertebrata</taxon>
        <taxon>Euteleostomi</taxon>
        <taxon>Mammalia</taxon>
        <taxon>Eutheria</taxon>
        <taxon>Laurasiatheria</taxon>
        <taxon>Chiroptera</taxon>
        <taxon>Yinpterochiroptera</taxon>
        <taxon>Rhinolophoidea</taxon>
        <taxon>Rhinolophidae</taxon>
        <taxon>Rhinolophinae</taxon>
        <taxon>Rhinolophus</taxon>
    </lineage>
</organism>
<dbReference type="AlphaFoldDB" id="A0A7J7WQW0"/>
<dbReference type="EMBL" id="JACAGC010000010">
    <property type="protein sequence ID" value="KAF6339732.1"/>
    <property type="molecule type" value="Genomic_DNA"/>
</dbReference>
<feature type="region of interest" description="Disordered" evidence="1">
    <location>
        <begin position="1"/>
        <end position="101"/>
    </location>
</feature>
<dbReference type="Proteomes" id="UP000585614">
    <property type="component" value="Unassembled WGS sequence"/>
</dbReference>
<accession>A0A7J7WQW0</accession>
<feature type="compositionally biased region" description="Basic and acidic residues" evidence="1">
    <location>
        <begin position="68"/>
        <end position="78"/>
    </location>
</feature>
<evidence type="ECO:0000313" key="3">
    <source>
        <dbReference type="Proteomes" id="UP000585614"/>
    </source>
</evidence>
<feature type="compositionally biased region" description="Basic and acidic residues" evidence="1">
    <location>
        <begin position="39"/>
        <end position="50"/>
    </location>
</feature>
<proteinExistence type="predicted"/>
<evidence type="ECO:0000256" key="1">
    <source>
        <dbReference type="SAM" id="MobiDB-lite"/>
    </source>
</evidence>
<name>A0A7J7WQW0_RHIFE</name>